<evidence type="ECO:0000256" key="1">
    <source>
        <dbReference type="SAM" id="Coils"/>
    </source>
</evidence>
<gene>
    <name evidence="3" type="ORF">DUI87_12209</name>
</gene>
<sequence>MEPRELLEALVAVVATLGQLVATVAGPDGDVLLSVSPRSLHTALEIFISHLHCTLGHPGIAPLGQALAALGATPGATWARVTAAASAWWNSVAALGDSWARLAQEATELCDACRDVAATEATAAATATARARDLQDQAASWETAGDNLVAVAWQVPLALSKDKVESALAAHEARMAAASDELVAATKAKEEAVVATSQAGAAIRRGQRAEVAQGPLKSLVAACDKAKAFPQELQRQLRDIEAALEGTKEASTNVPQALVTTVNELERLWEASARLATCHLLGTLWDIQRLLSSRPGGPGGCVVAERCQKAIEDIPRLLGGQ</sequence>
<dbReference type="Proteomes" id="UP000269221">
    <property type="component" value="Unassembled WGS sequence"/>
</dbReference>
<evidence type="ECO:0000313" key="4">
    <source>
        <dbReference type="Proteomes" id="UP000269221"/>
    </source>
</evidence>
<dbReference type="AlphaFoldDB" id="A0A3M0KV86"/>
<proteinExistence type="predicted"/>
<organism evidence="3 4">
    <name type="scientific">Hirundo rustica rustica</name>
    <dbReference type="NCBI Taxonomy" id="333673"/>
    <lineage>
        <taxon>Eukaryota</taxon>
        <taxon>Metazoa</taxon>
        <taxon>Chordata</taxon>
        <taxon>Craniata</taxon>
        <taxon>Vertebrata</taxon>
        <taxon>Euteleostomi</taxon>
        <taxon>Archelosauria</taxon>
        <taxon>Archosauria</taxon>
        <taxon>Dinosauria</taxon>
        <taxon>Saurischia</taxon>
        <taxon>Theropoda</taxon>
        <taxon>Coelurosauria</taxon>
        <taxon>Aves</taxon>
        <taxon>Neognathae</taxon>
        <taxon>Neoaves</taxon>
        <taxon>Telluraves</taxon>
        <taxon>Australaves</taxon>
        <taxon>Passeriformes</taxon>
        <taxon>Sylvioidea</taxon>
        <taxon>Hirundinidae</taxon>
        <taxon>Hirundo</taxon>
    </lineage>
</organism>
<dbReference type="OrthoDB" id="9219042at2759"/>
<feature type="coiled-coil region" evidence="1">
    <location>
        <begin position="161"/>
        <end position="188"/>
    </location>
</feature>
<comment type="caution">
    <text evidence="3">The sequence shown here is derived from an EMBL/GenBank/DDBJ whole genome shotgun (WGS) entry which is preliminary data.</text>
</comment>
<evidence type="ECO:0000313" key="3">
    <source>
        <dbReference type="EMBL" id="RMC11017.1"/>
    </source>
</evidence>
<accession>A0A3M0KV86</accession>
<dbReference type="EMBL" id="QRBI01000110">
    <property type="protein sequence ID" value="RMC11017.1"/>
    <property type="molecule type" value="Genomic_DNA"/>
</dbReference>
<reference evidence="3 4" key="1">
    <citation type="submission" date="2018-07" db="EMBL/GenBank/DDBJ databases">
        <title>A high quality draft genome assembly of the barn swallow (H. rustica rustica).</title>
        <authorList>
            <person name="Formenti G."/>
            <person name="Chiara M."/>
            <person name="Poveda L."/>
            <person name="Francoijs K.-J."/>
            <person name="Bonisoli-Alquati A."/>
            <person name="Canova L."/>
            <person name="Gianfranceschi L."/>
            <person name="Horner D.S."/>
            <person name="Saino N."/>
        </authorList>
    </citation>
    <scope>NUCLEOTIDE SEQUENCE [LARGE SCALE GENOMIC DNA]</scope>
    <source>
        <strain evidence="3">Chelidonia</strain>
        <tissue evidence="3">Blood</tissue>
    </source>
</reference>
<feature type="chain" id="PRO_5018321003" evidence="2">
    <location>
        <begin position="26"/>
        <end position="321"/>
    </location>
</feature>
<keyword evidence="4" id="KW-1185">Reference proteome</keyword>
<keyword evidence="1" id="KW-0175">Coiled coil</keyword>
<keyword evidence="2" id="KW-0732">Signal</keyword>
<protein>
    <submittedName>
        <fullName evidence="3">Uncharacterized protein</fullName>
    </submittedName>
</protein>
<name>A0A3M0KV86_HIRRU</name>
<feature type="signal peptide" evidence="2">
    <location>
        <begin position="1"/>
        <end position="25"/>
    </location>
</feature>
<evidence type="ECO:0000256" key="2">
    <source>
        <dbReference type="SAM" id="SignalP"/>
    </source>
</evidence>